<protein>
    <recommendedName>
        <fullName evidence="9">Molybdopterin oxidoreductase</fullName>
    </recommendedName>
</protein>
<dbReference type="AlphaFoldDB" id="A0A7V6DPG2"/>
<sequence length="408" mass="45320">MAVSSVSSVVGTASPALRRLFWALWILAAIIGGIGFIERLLHGDQATDFSSYIPWGLWVAGYIYFSGLSAGAFLLAAAIYVFKIRVLEPISRLALLLAAVTLPIGLLLIGFDLGHLERAILVIIRPQFHSMMAWMVWLYTTYLILVAAMLWLSYRSDQPGRGPEAATRDRARLRVLAIIGFPLAIGFAGGVGALFATLAAREFWHSSLFPIFFLVGALTSGTALVTAVFAWQWPRRDAAWKDIMTIMGRTVLVLVLVDFMLELAEFMTPSWYQIGSFYELTRYVLFGPYWYVFWIVHLLLGVIVPIVLLAKNRSPIITGVAAGLVAITFFAVRLNLVIPGLVTPELRGLERAYSDPIGNRLTFAYFPTWFEWQVLLGALAFGVALWYVLIRLFPQVFSSPAQSSEVGQ</sequence>
<evidence type="ECO:0000256" key="4">
    <source>
        <dbReference type="ARBA" id="ARBA00022692"/>
    </source>
</evidence>
<dbReference type="InterPro" id="IPR052049">
    <property type="entry name" value="Electron_transfer_protein"/>
</dbReference>
<dbReference type="Gene3D" id="1.20.1630.10">
    <property type="entry name" value="Formate dehydrogenase/DMSO reductase domain"/>
    <property type="match status" value="1"/>
</dbReference>
<reference evidence="8" key="1">
    <citation type="journal article" date="2020" name="mSystems">
        <title>Genome- and Community-Level Interaction Insights into Carbon Utilization and Element Cycling Functions of Hydrothermarchaeota in Hydrothermal Sediment.</title>
        <authorList>
            <person name="Zhou Z."/>
            <person name="Liu Y."/>
            <person name="Xu W."/>
            <person name="Pan J."/>
            <person name="Luo Z.H."/>
            <person name="Li M."/>
        </authorList>
    </citation>
    <scope>NUCLEOTIDE SEQUENCE [LARGE SCALE GENOMIC DNA]</scope>
    <source>
        <strain evidence="8">SpSt-767</strain>
    </source>
</reference>
<gene>
    <name evidence="8" type="ORF">ENV52_05580</name>
</gene>
<comment type="subcellular location">
    <subcellularLocation>
        <location evidence="1">Cell membrane</location>
        <topology evidence="1">Multi-pass membrane protein</topology>
    </subcellularLocation>
</comment>
<keyword evidence="4 7" id="KW-0812">Transmembrane</keyword>
<evidence type="ECO:0000256" key="5">
    <source>
        <dbReference type="ARBA" id="ARBA00022989"/>
    </source>
</evidence>
<feature type="transmembrane region" description="Helical" evidence="7">
    <location>
        <begin position="369"/>
        <end position="389"/>
    </location>
</feature>
<evidence type="ECO:0000256" key="7">
    <source>
        <dbReference type="SAM" id="Phobius"/>
    </source>
</evidence>
<organism evidence="8">
    <name type="scientific">Desulfobacca acetoxidans</name>
    <dbReference type="NCBI Taxonomy" id="60893"/>
    <lineage>
        <taxon>Bacteria</taxon>
        <taxon>Pseudomonadati</taxon>
        <taxon>Thermodesulfobacteriota</taxon>
        <taxon>Desulfobaccia</taxon>
        <taxon>Desulfobaccales</taxon>
        <taxon>Desulfobaccaceae</taxon>
        <taxon>Desulfobacca</taxon>
    </lineage>
</organism>
<evidence type="ECO:0000256" key="6">
    <source>
        <dbReference type="ARBA" id="ARBA00023136"/>
    </source>
</evidence>
<dbReference type="Pfam" id="PF03916">
    <property type="entry name" value="NrfD"/>
    <property type="match status" value="1"/>
</dbReference>
<keyword evidence="3" id="KW-1003">Cell membrane</keyword>
<dbReference type="PANTHER" id="PTHR34856:SF2">
    <property type="entry name" value="PROTEIN NRFD"/>
    <property type="match status" value="1"/>
</dbReference>
<accession>A0A7V6DPG2</accession>
<evidence type="ECO:0008006" key="9">
    <source>
        <dbReference type="Google" id="ProtNLM"/>
    </source>
</evidence>
<feature type="transmembrane region" description="Helical" evidence="7">
    <location>
        <begin position="131"/>
        <end position="154"/>
    </location>
</feature>
<dbReference type="GO" id="GO:0005886">
    <property type="term" value="C:plasma membrane"/>
    <property type="evidence" value="ECO:0007669"/>
    <property type="project" value="UniProtKB-SubCell"/>
</dbReference>
<feature type="transmembrane region" description="Helical" evidence="7">
    <location>
        <begin position="57"/>
        <end position="81"/>
    </location>
</feature>
<proteinExistence type="inferred from homology"/>
<dbReference type="EMBL" id="DTGR01000086">
    <property type="protein sequence ID" value="HHS29156.1"/>
    <property type="molecule type" value="Genomic_DNA"/>
</dbReference>
<evidence type="ECO:0000256" key="3">
    <source>
        <dbReference type="ARBA" id="ARBA00022475"/>
    </source>
</evidence>
<feature type="transmembrane region" description="Helical" evidence="7">
    <location>
        <begin position="289"/>
        <end position="309"/>
    </location>
</feature>
<comment type="caution">
    <text evidence="8">The sequence shown here is derived from an EMBL/GenBank/DDBJ whole genome shotgun (WGS) entry which is preliminary data.</text>
</comment>
<evidence type="ECO:0000256" key="2">
    <source>
        <dbReference type="ARBA" id="ARBA00008929"/>
    </source>
</evidence>
<feature type="transmembrane region" description="Helical" evidence="7">
    <location>
        <begin position="243"/>
        <end position="261"/>
    </location>
</feature>
<feature type="transmembrane region" description="Helical" evidence="7">
    <location>
        <begin position="20"/>
        <end position="37"/>
    </location>
</feature>
<keyword evidence="5 7" id="KW-1133">Transmembrane helix</keyword>
<feature type="transmembrane region" description="Helical" evidence="7">
    <location>
        <begin position="316"/>
        <end position="338"/>
    </location>
</feature>
<evidence type="ECO:0000313" key="8">
    <source>
        <dbReference type="EMBL" id="HHS29156.1"/>
    </source>
</evidence>
<feature type="transmembrane region" description="Helical" evidence="7">
    <location>
        <begin position="93"/>
        <end position="111"/>
    </location>
</feature>
<comment type="similarity">
    <text evidence="2">Belongs to the NrfD family.</text>
</comment>
<keyword evidence="6 7" id="KW-0472">Membrane</keyword>
<dbReference type="InterPro" id="IPR005614">
    <property type="entry name" value="NrfD-like"/>
</dbReference>
<dbReference type="PANTHER" id="PTHR34856">
    <property type="entry name" value="PROTEIN NRFD"/>
    <property type="match status" value="1"/>
</dbReference>
<feature type="transmembrane region" description="Helical" evidence="7">
    <location>
        <begin position="208"/>
        <end position="231"/>
    </location>
</feature>
<name>A0A7V6DPG2_9BACT</name>
<feature type="transmembrane region" description="Helical" evidence="7">
    <location>
        <begin position="175"/>
        <end position="196"/>
    </location>
</feature>
<evidence type="ECO:0000256" key="1">
    <source>
        <dbReference type="ARBA" id="ARBA00004651"/>
    </source>
</evidence>